<keyword evidence="4" id="KW-1185">Reference proteome</keyword>
<name>A0A1J4MP08_9CRYT</name>
<accession>A0A1J4MP08</accession>
<dbReference type="EMBL" id="LRBS01000069">
    <property type="protein sequence ID" value="OII76002.1"/>
    <property type="molecule type" value="Genomic_DNA"/>
</dbReference>
<dbReference type="OrthoDB" id="339591at2759"/>
<evidence type="ECO:0000256" key="1">
    <source>
        <dbReference type="SAM" id="Phobius"/>
    </source>
</evidence>
<feature type="transmembrane region" description="Helical" evidence="1">
    <location>
        <begin position="307"/>
        <end position="328"/>
    </location>
</feature>
<dbReference type="GeneID" id="92364933"/>
<dbReference type="AlphaFoldDB" id="A0A1J4MP08"/>
<keyword evidence="1" id="KW-0472">Membrane</keyword>
<keyword evidence="2" id="KW-0732">Signal</keyword>
<feature type="signal peptide" evidence="2">
    <location>
        <begin position="1"/>
        <end position="27"/>
    </location>
</feature>
<keyword evidence="1" id="KW-0812">Transmembrane</keyword>
<dbReference type="RefSeq" id="XP_067067848.1">
    <property type="nucleotide sequence ID" value="XM_067210988.1"/>
</dbReference>
<protein>
    <submittedName>
        <fullName evidence="3">Uncharacterized protein</fullName>
    </submittedName>
</protein>
<organism evidence="3 4">
    <name type="scientific">Cryptosporidium andersoni</name>
    <dbReference type="NCBI Taxonomy" id="117008"/>
    <lineage>
        <taxon>Eukaryota</taxon>
        <taxon>Sar</taxon>
        <taxon>Alveolata</taxon>
        <taxon>Apicomplexa</taxon>
        <taxon>Conoidasida</taxon>
        <taxon>Coccidia</taxon>
        <taxon>Eucoccidiorida</taxon>
        <taxon>Eimeriorina</taxon>
        <taxon>Cryptosporidiidae</taxon>
        <taxon>Cryptosporidium</taxon>
    </lineage>
</organism>
<evidence type="ECO:0000256" key="2">
    <source>
        <dbReference type="SAM" id="SignalP"/>
    </source>
</evidence>
<comment type="caution">
    <text evidence="3">The sequence shown here is derived from an EMBL/GenBank/DDBJ whole genome shotgun (WGS) entry which is preliminary data.</text>
</comment>
<evidence type="ECO:0000313" key="3">
    <source>
        <dbReference type="EMBL" id="OII76002.1"/>
    </source>
</evidence>
<evidence type="ECO:0000313" key="4">
    <source>
        <dbReference type="Proteomes" id="UP000186804"/>
    </source>
</evidence>
<keyword evidence="1" id="KW-1133">Transmembrane helix</keyword>
<reference evidence="3 4" key="1">
    <citation type="submission" date="2016-10" db="EMBL/GenBank/DDBJ databases">
        <title>Reductive evolution of mitochondrial metabolism and differential evolution of invasion-related proteins in Cryptosporidium.</title>
        <authorList>
            <person name="Liu S."/>
            <person name="Roellig D.M."/>
            <person name="Guo Y."/>
            <person name="Li N."/>
            <person name="Frace M.A."/>
            <person name="Tang K."/>
            <person name="Zhang L."/>
            <person name="Feng Y."/>
            <person name="Xiao L."/>
        </authorList>
    </citation>
    <scope>NUCLEOTIDE SEQUENCE [LARGE SCALE GENOMIC DNA]</scope>
    <source>
        <strain evidence="3">30847</strain>
    </source>
</reference>
<proteinExistence type="predicted"/>
<dbReference type="VEuPathDB" id="CryptoDB:cand_007480"/>
<feature type="chain" id="PRO_5012159025" evidence="2">
    <location>
        <begin position="28"/>
        <end position="416"/>
    </location>
</feature>
<sequence>MLYTNLKFLLIFGEVLLSLPLFKITQASFVHNYTEVISNNHTSWFNLPMLNDFLNYETNSKDLSSELNDVSKIIRLAPSTNLKDSNWIPFNIEDFISIFKSKLQSTKAENNSTIQNKYNTIIKYLESINPLHNKVKDNDTINSDKKSQWNEYFNLPMGIFNKTNKNKNQNVPITESISITKANNQNLNKTKIKNEQNVDLLEKKNKVDICNISIVTAYKDCIGECKRKLKKSQRDTGGITPLHISELNTCFQGCKYNAEHSADCELSAETIKLINEEIQLPVPTIRRNIKKEKNKHGILYRYIFGPFIRLCISILFCLVGIIGILYYFRQYKLYPRFADTITRIIESYYTEEERRRAIFEGNNFPQKPSVDWKRSLNYIIRLNFLPNFFATNLSWLVPQRRDINQPIDSSNYIQMS</sequence>
<gene>
    <name evidence="3" type="ORF">cand_007480</name>
</gene>
<dbReference type="Proteomes" id="UP000186804">
    <property type="component" value="Unassembled WGS sequence"/>
</dbReference>